<dbReference type="HAMAP" id="MF_00392">
    <property type="entry name" value="LpxB"/>
    <property type="match status" value="1"/>
</dbReference>
<evidence type="ECO:0000313" key="12">
    <source>
        <dbReference type="EMBL" id="BBO20841.1"/>
    </source>
</evidence>
<comment type="pathway">
    <text evidence="11">Bacterial outer membrane biogenesis; LPS lipid A biosynthesis.</text>
</comment>
<reference evidence="12" key="1">
    <citation type="journal article" name="DNA Res.">
        <title>The physiological potential of anammox bacteria as revealed by their core genome structure.</title>
        <authorList>
            <person name="Okubo T."/>
            <person name="Toyoda A."/>
            <person name="Fukuhara K."/>
            <person name="Uchiyama I."/>
            <person name="Harigaya Y."/>
            <person name="Kuroiwa M."/>
            <person name="Suzuki T."/>
            <person name="Murakami Y."/>
            <person name="Suwa Y."/>
            <person name="Takami H."/>
        </authorList>
    </citation>
    <scope>NUCLEOTIDE SEQUENCE</scope>
    <source>
        <strain evidence="12">317325-3</strain>
    </source>
</reference>
<evidence type="ECO:0000256" key="2">
    <source>
        <dbReference type="ARBA" id="ARBA00007868"/>
    </source>
</evidence>
<dbReference type="GO" id="GO:0008915">
    <property type="term" value="F:lipid-A-disaccharide synthase activity"/>
    <property type="evidence" value="ECO:0007669"/>
    <property type="project" value="UniProtKB-UniRule"/>
</dbReference>
<dbReference type="GO" id="GO:0016020">
    <property type="term" value="C:membrane"/>
    <property type="evidence" value="ECO:0007669"/>
    <property type="project" value="GOC"/>
</dbReference>
<evidence type="ECO:0000256" key="10">
    <source>
        <dbReference type="ARBA" id="ARBA00048975"/>
    </source>
</evidence>
<dbReference type="PANTHER" id="PTHR30372">
    <property type="entry name" value="LIPID-A-DISACCHARIDE SYNTHASE"/>
    <property type="match status" value="1"/>
</dbReference>
<dbReference type="EC" id="2.4.1.182" evidence="3 11"/>
<keyword evidence="6 11" id="KW-0441">Lipid A biosynthesis</keyword>
<evidence type="ECO:0000256" key="5">
    <source>
        <dbReference type="ARBA" id="ARBA00022516"/>
    </source>
</evidence>
<dbReference type="PANTHER" id="PTHR30372:SF4">
    <property type="entry name" value="LIPID-A-DISACCHARIDE SYNTHASE, MITOCHONDRIAL-RELATED"/>
    <property type="match status" value="1"/>
</dbReference>
<evidence type="ECO:0000256" key="9">
    <source>
        <dbReference type="ARBA" id="ARBA00023098"/>
    </source>
</evidence>
<protein>
    <recommendedName>
        <fullName evidence="4 11">Lipid-A-disaccharide synthase</fullName>
        <ecNumber evidence="3 11">2.4.1.182</ecNumber>
    </recommendedName>
</protein>
<comment type="catalytic activity">
    <reaction evidence="10 11">
        <text>a lipid X + a UDP-2-N,3-O-bis[(3R)-3-hydroxyacyl]-alpha-D-glucosamine = a lipid A disaccharide + UDP + H(+)</text>
        <dbReference type="Rhea" id="RHEA:67828"/>
        <dbReference type="ChEBI" id="CHEBI:15378"/>
        <dbReference type="ChEBI" id="CHEBI:58223"/>
        <dbReference type="ChEBI" id="CHEBI:137748"/>
        <dbReference type="ChEBI" id="CHEBI:176338"/>
        <dbReference type="ChEBI" id="CHEBI:176343"/>
        <dbReference type="EC" id="2.4.1.182"/>
    </reaction>
</comment>
<keyword evidence="5 11" id="KW-0444">Lipid biosynthesis</keyword>
<evidence type="ECO:0000256" key="1">
    <source>
        <dbReference type="ARBA" id="ARBA00002056"/>
    </source>
</evidence>
<evidence type="ECO:0000256" key="7">
    <source>
        <dbReference type="ARBA" id="ARBA00022676"/>
    </source>
</evidence>
<evidence type="ECO:0000313" key="13">
    <source>
        <dbReference type="Proteomes" id="UP000662914"/>
    </source>
</evidence>
<evidence type="ECO:0000256" key="3">
    <source>
        <dbReference type="ARBA" id="ARBA00012687"/>
    </source>
</evidence>
<keyword evidence="8 11" id="KW-0808">Transferase</keyword>
<evidence type="ECO:0000256" key="11">
    <source>
        <dbReference type="HAMAP-Rule" id="MF_00392"/>
    </source>
</evidence>
<gene>
    <name evidence="11" type="primary">lpxB</name>
    <name evidence="12" type="ORF">DSYM_15400</name>
</gene>
<sequence>MPDKIRIAMVAGEASGDLLASHLMQALGRRLPETDFYGIGGPKMQANGFRALFPAEKLAVRGYAEVLRHYREITGIRRKLLANLLAEPPHAFIGVDAPDFNLYLERRLKQRGIPTIHYVSPSIWAWRGGRIRGIARSVSHMLALFPFEEDIYRRNNIPVSYVGHPLADVIPQDINRSALREKLGIPQEQLVFALLPGSRQSELEYMADVFIETAKCLNQRFPHARFLVPLATRETRDMFEHALYRLSAQDLPITRLFGHAHDAMGVADGVLVASGTASLEAALLKKPVVIAYRMSSWSWRIMRRMKYQPWIGLPNILSQRFVVPEFLQDDATPVNLAQALGNLVDDPETCRRIADTFDRLHAQLRLNSAERAAEAILPYLKGTAECNPAPQPA</sequence>
<name>A0A809S4X9_9PROT</name>
<proteinExistence type="inferred from homology"/>
<dbReference type="Proteomes" id="UP000662914">
    <property type="component" value="Chromosome"/>
</dbReference>
<organism evidence="12 13">
    <name type="scientific">Candidatus Desulfobacillus denitrificans</name>
    <dbReference type="NCBI Taxonomy" id="2608985"/>
    <lineage>
        <taxon>Bacteria</taxon>
        <taxon>Pseudomonadati</taxon>
        <taxon>Pseudomonadota</taxon>
        <taxon>Betaproteobacteria</taxon>
        <taxon>Candidatus Desulfobacillus</taxon>
    </lineage>
</organism>
<dbReference type="EMBL" id="AP021857">
    <property type="protein sequence ID" value="BBO20841.1"/>
    <property type="molecule type" value="Genomic_DNA"/>
</dbReference>
<dbReference type="UniPathway" id="UPA00973"/>
<dbReference type="KEGG" id="ddz:DSYM_15400"/>
<dbReference type="Pfam" id="PF02684">
    <property type="entry name" value="LpxB"/>
    <property type="match status" value="1"/>
</dbReference>
<dbReference type="SUPFAM" id="SSF53756">
    <property type="entry name" value="UDP-Glycosyltransferase/glycogen phosphorylase"/>
    <property type="match status" value="1"/>
</dbReference>
<dbReference type="InterPro" id="IPR003835">
    <property type="entry name" value="Glyco_trans_19"/>
</dbReference>
<comment type="function">
    <text evidence="1 11">Condensation of UDP-2,3-diacylglucosamine and 2,3-diacylglucosamine-1-phosphate to form lipid A disaccharide, a precursor of lipid A, a phosphorylated glycolipid that anchors the lipopolysaccharide to the outer membrane of the cell.</text>
</comment>
<evidence type="ECO:0000256" key="4">
    <source>
        <dbReference type="ARBA" id="ARBA00020902"/>
    </source>
</evidence>
<evidence type="ECO:0000256" key="6">
    <source>
        <dbReference type="ARBA" id="ARBA00022556"/>
    </source>
</evidence>
<dbReference type="GO" id="GO:0005543">
    <property type="term" value="F:phospholipid binding"/>
    <property type="evidence" value="ECO:0007669"/>
    <property type="project" value="TreeGrafter"/>
</dbReference>
<dbReference type="GO" id="GO:0009245">
    <property type="term" value="P:lipid A biosynthetic process"/>
    <property type="evidence" value="ECO:0007669"/>
    <property type="project" value="UniProtKB-UniRule"/>
</dbReference>
<dbReference type="NCBIfam" id="TIGR00215">
    <property type="entry name" value="lpxB"/>
    <property type="match status" value="1"/>
</dbReference>
<comment type="similarity">
    <text evidence="2 11">Belongs to the LpxB family.</text>
</comment>
<dbReference type="CDD" id="cd01635">
    <property type="entry name" value="Glycosyltransferase_GTB-type"/>
    <property type="match status" value="1"/>
</dbReference>
<evidence type="ECO:0000256" key="8">
    <source>
        <dbReference type="ARBA" id="ARBA00022679"/>
    </source>
</evidence>
<keyword evidence="7 11" id="KW-0328">Glycosyltransferase</keyword>
<accession>A0A809S4X9</accession>
<keyword evidence="9 11" id="KW-0443">Lipid metabolism</keyword>
<dbReference type="AlphaFoldDB" id="A0A809S4X9"/>